<name>A0A1H5AQY0_9PSED</name>
<reference evidence="1 2" key="1">
    <citation type="submission" date="2016-10" db="EMBL/GenBank/DDBJ databases">
        <authorList>
            <person name="de Groot N.N."/>
        </authorList>
    </citation>
    <scope>NUCLEOTIDE SEQUENCE [LARGE SCALE GENOMIC DNA]</scope>
    <source>
        <strain evidence="1 2">BS3662</strain>
    </source>
</reference>
<accession>A0A1H5AQY0</accession>
<sequence length="57" mass="6043">MGLISQTAFDALSAPNNAPRFALAGANQKCELAVRTMTFDNGLSTLRALFMVRDGPA</sequence>
<gene>
    <name evidence="1" type="ORF">SAMN04490194_0408</name>
</gene>
<dbReference type="Proteomes" id="UP000198985">
    <property type="component" value="Unassembled WGS sequence"/>
</dbReference>
<proteinExistence type="predicted"/>
<protein>
    <submittedName>
        <fullName evidence="1">Uncharacterized protein</fullName>
    </submittedName>
</protein>
<organism evidence="1 2">
    <name type="scientific">Pseudomonas migulae</name>
    <dbReference type="NCBI Taxonomy" id="78543"/>
    <lineage>
        <taxon>Bacteria</taxon>
        <taxon>Pseudomonadati</taxon>
        <taxon>Pseudomonadota</taxon>
        <taxon>Gammaproteobacteria</taxon>
        <taxon>Pseudomonadales</taxon>
        <taxon>Pseudomonadaceae</taxon>
        <taxon>Pseudomonas</taxon>
    </lineage>
</organism>
<evidence type="ECO:0000313" key="2">
    <source>
        <dbReference type="Proteomes" id="UP000198985"/>
    </source>
</evidence>
<dbReference type="EMBL" id="FNTY01000001">
    <property type="protein sequence ID" value="SED44726.1"/>
    <property type="molecule type" value="Genomic_DNA"/>
</dbReference>
<evidence type="ECO:0000313" key="1">
    <source>
        <dbReference type="EMBL" id="SED44726.1"/>
    </source>
</evidence>
<dbReference type="AlphaFoldDB" id="A0A1H5AQY0"/>